<dbReference type="EMBL" id="JAHCMY010000001">
    <property type="protein sequence ID" value="MBS9522446.1"/>
    <property type="molecule type" value="Genomic_DNA"/>
</dbReference>
<evidence type="ECO:0000313" key="2">
    <source>
        <dbReference type="Proteomes" id="UP001319104"/>
    </source>
</evidence>
<protein>
    <submittedName>
        <fullName evidence="1">Uncharacterized protein</fullName>
    </submittedName>
</protein>
<proteinExistence type="predicted"/>
<dbReference type="Proteomes" id="UP001319104">
    <property type="component" value="Unassembled WGS sequence"/>
</dbReference>
<dbReference type="RefSeq" id="WP_213943349.1">
    <property type="nucleotide sequence ID" value="NZ_JAHBGI010000004.1"/>
</dbReference>
<dbReference type="AlphaFoldDB" id="A0AAP2CFX5"/>
<organism evidence="1 2">
    <name type="scientific">Litoribacter ruber</name>
    <dbReference type="NCBI Taxonomy" id="702568"/>
    <lineage>
        <taxon>Bacteria</taxon>
        <taxon>Pseudomonadati</taxon>
        <taxon>Bacteroidota</taxon>
        <taxon>Cytophagia</taxon>
        <taxon>Cytophagales</taxon>
        <taxon>Cyclobacteriaceae</taxon>
        <taxon>Litoribacter</taxon>
    </lineage>
</organism>
<reference evidence="1 2" key="1">
    <citation type="submission" date="2021-05" db="EMBL/GenBank/DDBJ databases">
        <authorList>
            <person name="Zhang Z.D."/>
            <person name="Osman G."/>
        </authorList>
    </citation>
    <scope>NUCLEOTIDE SEQUENCE [LARGE SCALE GENOMIC DNA]</scope>
    <source>
        <strain evidence="1 2">KCTC 32217</strain>
    </source>
</reference>
<comment type="caution">
    <text evidence="1">The sequence shown here is derived from an EMBL/GenBank/DDBJ whole genome shotgun (WGS) entry which is preliminary data.</text>
</comment>
<name>A0AAP2CFX5_9BACT</name>
<keyword evidence="2" id="KW-1185">Reference proteome</keyword>
<accession>A0AAP2CFX5</accession>
<gene>
    <name evidence="1" type="ORF">KI659_00305</name>
</gene>
<evidence type="ECO:0000313" key="1">
    <source>
        <dbReference type="EMBL" id="MBS9522446.1"/>
    </source>
</evidence>
<sequence>MGFGMYRVLIVLILMGCLVSCRPGVYHVQRMEVNHQAAPLDISQVMLVNGLNSLPYKEHELFSSTVLRQLRSNGFIDVFSTDELEVELLSAGIRDFSVQRNIDRLYSELGIVYLLQVDIINRKIARTSKLSALSAAGQDVNRRYATLHTPSESKHMVDIQYSLYQVDIADTLAVYQVRAEHKWDNSLRPELIRRDVQKLMDQLNYYTH</sequence>